<evidence type="ECO:0000313" key="2">
    <source>
        <dbReference type="EMBL" id="CAK7900109.1"/>
    </source>
</evidence>
<gene>
    <name evidence="2" type="ORF">PM001_LOCUS2007</name>
</gene>
<protein>
    <submittedName>
        <fullName evidence="2">Uncharacterized protein</fullName>
    </submittedName>
</protein>
<dbReference type="EMBL" id="CAKLBY020000016">
    <property type="protein sequence ID" value="CAK7900109.1"/>
    <property type="molecule type" value="Genomic_DNA"/>
</dbReference>
<name>A0AAV1T5L8_9STRA</name>
<dbReference type="Proteomes" id="UP001162060">
    <property type="component" value="Unassembled WGS sequence"/>
</dbReference>
<reference evidence="2" key="1">
    <citation type="submission" date="2024-01" db="EMBL/GenBank/DDBJ databases">
        <authorList>
            <person name="Webb A."/>
        </authorList>
    </citation>
    <scope>NUCLEOTIDE SEQUENCE</scope>
    <source>
        <strain evidence="2">Pm1</strain>
    </source>
</reference>
<keyword evidence="1" id="KW-0812">Transmembrane</keyword>
<sequence>MLREESSGRKKGSKYKIDGHSWYVFWVRGPSLVTLFSTLLAQLRSIVYKEWMCILSTRYLLSIWSRSLLNGYAPEKGNGTVVYLRVARITSIGSSRYRHSKQGVSCQASGPSLQRNKGRAPSVQSRLCVCLCREAVASEKTKPPCSSSRSERANTRLSD</sequence>
<keyword evidence="1" id="KW-0472">Membrane</keyword>
<comment type="caution">
    <text evidence="2">The sequence shown here is derived from an EMBL/GenBank/DDBJ whole genome shotgun (WGS) entry which is preliminary data.</text>
</comment>
<dbReference type="AlphaFoldDB" id="A0AAV1T5L8"/>
<organism evidence="2 3">
    <name type="scientific">Peronospora matthiolae</name>
    <dbReference type="NCBI Taxonomy" id="2874970"/>
    <lineage>
        <taxon>Eukaryota</taxon>
        <taxon>Sar</taxon>
        <taxon>Stramenopiles</taxon>
        <taxon>Oomycota</taxon>
        <taxon>Peronosporomycetes</taxon>
        <taxon>Peronosporales</taxon>
        <taxon>Peronosporaceae</taxon>
        <taxon>Peronospora</taxon>
    </lineage>
</organism>
<proteinExistence type="predicted"/>
<evidence type="ECO:0000256" key="1">
    <source>
        <dbReference type="SAM" id="Phobius"/>
    </source>
</evidence>
<evidence type="ECO:0000313" key="3">
    <source>
        <dbReference type="Proteomes" id="UP001162060"/>
    </source>
</evidence>
<feature type="transmembrane region" description="Helical" evidence="1">
    <location>
        <begin position="21"/>
        <end position="43"/>
    </location>
</feature>
<accession>A0AAV1T5L8</accession>
<keyword evidence="1" id="KW-1133">Transmembrane helix</keyword>